<evidence type="ECO:0000313" key="21">
    <source>
        <dbReference type="Proteomes" id="UP001140949"/>
    </source>
</evidence>
<dbReference type="GO" id="GO:0004674">
    <property type="term" value="F:protein serine/threonine kinase activity"/>
    <property type="evidence" value="ECO:0007669"/>
    <property type="project" value="UniProtKB-KW"/>
</dbReference>
<comment type="caution">
    <text evidence="20">The sequence shown here is derived from an EMBL/GenBank/DDBJ whole genome shotgun (WGS) entry which is preliminary data.</text>
</comment>
<dbReference type="AlphaFoldDB" id="A0AAX6FLB4"/>
<dbReference type="Gene3D" id="1.10.510.10">
    <property type="entry name" value="Transferase(Phosphotransferase) domain 1"/>
    <property type="match status" value="1"/>
</dbReference>
<dbReference type="InterPro" id="IPR017441">
    <property type="entry name" value="Protein_kinase_ATP_BS"/>
</dbReference>
<comment type="subcellular location">
    <subcellularLocation>
        <location evidence="1">Membrane</location>
        <topology evidence="1">Single-pass type I membrane protein</topology>
    </subcellularLocation>
</comment>
<accession>A0AAX6FLB4</accession>
<evidence type="ECO:0000313" key="20">
    <source>
        <dbReference type="EMBL" id="KAJ6816795.1"/>
    </source>
</evidence>
<protein>
    <recommendedName>
        <fullName evidence="2">non-specific serine/threonine protein kinase</fullName>
        <ecNumber evidence="2">2.7.11.1</ecNumber>
    </recommendedName>
</protein>
<dbReference type="InterPro" id="IPR000719">
    <property type="entry name" value="Prot_kinase_dom"/>
</dbReference>
<dbReference type="Pfam" id="PF19160">
    <property type="entry name" value="SPARK"/>
    <property type="match status" value="1"/>
</dbReference>
<keyword evidence="21" id="KW-1185">Reference proteome</keyword>
<dbReference type="SUPFAM" id="SSF56112">
    <property type="entry name" value="Protein kinase-like (PK-like)"/>
    <property type="match status" value="1"/>
</dbReference>
<dbReference type="PROSITE" id="PS00107">
    <property type="entry name" value="PROTEIN_KINASE_ATP"/>
    <property type="match status" value="1"/>
</dbReference>
<feature type="signal peptide" evidence="18">
    <location>
        <begin position="1"/>
        <end position="22"/>
    </location>
</feature>
<evidence type="ECO:0000256" key="7">
    <source>
        <dbReference type="ARBA" id="ARBA00022741"/>
    </source>
</evidence>
<evidence type="ECO:0000256" key="17">
    <source>
        <dbReference type="SAM" id="Phobius"/>
    </source>
</evidence>
<dbReference type="PROSITE" id="PS50011">
    <property type="entry name" value="PROTEIN_KINASE_DOM"/>
    <property type="match status" value="1"/>
</dbReference>
<evidence type="ECO:0000256" key="16">
    <source>
        <dbReference type="PROSITE-ProRule" id="PRU10141"/>
    </source>
</evidence>
<feature type="domain" description="Protein kinase" evidence="19">
    <location>
        <begin position="305"/>
        <end position="567"/>
    </location>
</feature>
<name>A0AAX6FLB4_IRIPA</name>
<keyword evidence="10 17" id="KW-1133">Transmembrane helix</keyword>
<dbReference type="FunFam" id="3.30.200.20:FF:000390">
    <property type="entry name" value="probable LRR receptor-like serine/threonine-protein kinase RKF3"/>
    <property type="match status" value="1"/>
</dbReference>
<proteinExistence type="predicted"/>
<dbReference type="GO" id="GO:0005524">
    <property type="term" value="F:ATP binding"/>
    <property type="evidence" value="ECO:0007669"/>
    <property type="project" value="UniProtKB-UniRule"/>
</dbReference>
<dbReference type="CDD" id="cd14066">
    <property type="entry name" value="STKc_IRAK"/>
    <property type="match status" value="1"/>
</dbReference>
<evidence type="ECO:0000256" key="1">
    <source>
        <dbReference type="ARBA" id="ARBA00004479"/>
    </source>
</evidence>
<dbReference type="InterPro" id="IPR008271">
    <property type="entry name" value="Ser/Thr_kinase_AS"/>
</dbReference>
<keyword evidence="9 16" id="KW-0067">ATP-binding</keyword>
<evidence type="ECO:0000256" key="8">
    <source>
        <dbReference type="ARBA" id="ARBA00022777"/>
    </source>
</evidence>
<comment type="catalytic activity">
    <reaction evidence="15">
        <text>L-seryl-[protein] + ATP = O-phospho-L-seryl-[protein] + ADP + H(+)</text>
        <dbReference type="Rhea" id="RHEA:17989"/>
        <dbReference type="Rhea" id="RHEA-COMP:9863"/>
        <dbReference type="Rhea" id="RHEA-COMP:11604"/>
        <dbReference type="ChEBI" id="CHEBI:15378"/>
        <dbReference type="ChEBI" id="CHEBI:29999"/>
        <dbReference type="ChEBI" id="CHEBI:30616"/>
        <dbReference type="ChEBI" id="CHEBI:83421"/>
        <dbReference type="ChEBI" id="CHEBI:456216"/>
        <dbReference type="EC" id="2.7.11.1"/>
    </reaction>
</comment>
<evidence type="ECO:0000256" key="10">
    <source>
        <dbReference type="ARBA" id="ARBA00022989"/>
    </source>
</evidence>
<evidence type="ECO:0000256" key="11">
    <source>
        <dbReference type="ARBA" id="ARBA00023136"/>
    </source>
</evidence>
<reference evidence="20" key="2">
    <citation type="submission" date="2023-04" db="EMBL/GenBank/DDBJ databases">
        <authorList>
            <person name="Bruccoleri R.E."/>
            <person name="Oakeley E.J."/>
            <person name="Faust A.-M."/>
            <person name="Dessus-Babus S."/>
            <person name="Altorfer M."/>
            <person name="Burckhardt D."/>
            <person name="Oertli M."/>
            <person name="Naumann U."/>
            <person name="Petersen F."/>
            <person name="Wong J."/>
        </authorList>
    </citation>
    <scope>NUCLEOTIDE SEQUENCE</scope>
    <source>
        <strain evidence="20">GSM-AAB239-AS_SAM_17_03QT</strain>
        <tissue evidence="20">Leaf</tissue>
    </source>
</reference>
<keyword evidence="8 20" id="KW-0418">Kinase</keyword>
<keyword evidence="13" id="KW-0325">Glycoprotein</keyword>
<keyword evidence="6 18" id="KW-0732">Signal</keyword>
<organism evidence="20 21">
    <name type="scientific">Iris pallida</name>
    <name type="common">Sweet iris</name>
    <dbReference type="NCBI Taxonomy" id="29817"/>
    <lineage>
        <taxon>Eukaryota</taxon>
        <taxon>Viridiplantae</taxon>
        <taxon>Streptophyta</taxon>
        <taxon>Embryophyta</taxon>
        <taxon>Tracheophyta</taxon>
        <taxon>Spermatophyta</taxon>
        <taxon>Magnoliopsida</taxon>
        <taxon>Liliopsida</taxon>
        <taxon>Asparagales</taxon>
        <taxon>Iridaceae</taxon>
        <taxon>Iridoideae</taxon>
        <taxon>Irideae</taxon>
        <taxon>Iris</taxon>
    </lineage>
</organism>
<dbReference type="InterPro" id="IPR011009">
    <property type="entry name" value="Kinase-like_dom_sf"/>
</dbReference>
<evidence type="ECO:0000256" key="9">
    <source>
        <dbReference type="ARBA" id="ARBA00022840"/>
    </source>
</evidence>
<dbReference type="PROSITE" id="PS00108">
    <property type="entry name" value="PROTEIN_KINASE_ST"/>
    <property type="match status" value="1"/>
</dbReference>
<dbReference type="Proteomes" id="UP001140949">
    <property type="component" value="Unassembled WGS sequence"/>
</dbReference>
<evidence type="ECO:0000256" key="14">
    <source>
        <dbReference type="ARBA" id="ARBA00047899"/>
    </source>
</evidence>
<evidence type="ECO:0000259" key="19">
    <source>
        <dbReference type="PROSITE" id="PS50011"/>
    </source>
</evidence>
<sequence length="655" mass="70536">MKQISLLFFLFLLLLLPEASFPQPNSSRCPLDFSVLEKFVAAAQANPSWVPSSLSNRCDYALQYLHLAQAQFLRTNSLFLIPNTSSSTSACLSSLSSLLSPLLPSSLLSDCGLLAQSLSSGCANLTSLSDFDSLVPPSARADASRACNASLGDSLYASQCTACTASLTRLNAYLPGPDRSNLTRCNDYPFIYAAGNLSLAGPADPSTAACLFLLQIHPSSPSSSRGGGGGSSTAWVYGLVAGCFLLLLLLGAGSCYLLRRRKERLRKLAAARVTNTPSPALDSVAASTSLVKFRFEEVRAATKNFSRDRIIGRGGYGNVYRGVLADGSEVALKRFKNCSAAGDASFAHEVEVIASVRHVNLVALRGYCTATTPMEGHQRIIVCDLMRNGSLHDHLYCSEEDGRGRLSWPARQKIAVGTARGLAYLHYGAQPAIIHRDIKASNILLDDGFEPKVADFGLARFAPEGMSHVSTRVAGTLGYVAPEYALYGQLTEKSDVYSFGVVMLELLSGKKAFLSAEQNLLITDWAWSLVRTGRALDVIEDGMKEVGPREVMEKYVLLAVLASHPQLHARPTMDQVLKILETDVAVPSIPDRPLPIVANLDDIEKSVSSSGSGQLTSFAGYQPYASFGNEVEVLIRESESDFGSNRMETDDDAKR</sequence>
<feature type="chain" id="PRO_5043567850" description="non-specific serine/threonine protein kinase" evidence="18">
    <location>
        <begin position="23"/>
        <end position="655"/>
    </location>
</feature>
<dbReference type="PANTHER" id="PTHR47989:SF62">
    <property type="entry name" value="OS05G0423500 PROTEIN"/>
    <property type="match status" value="1"/>
</dbReference>
<dbReference type="EMBL" id="JANAVB010028196">
    <property type="protein sequence ID" value="KAJ6816795.1"/>
    <property type="molecule type" value="Genomic_DNA"/>
</dbReference>
<keyword evidence="12 20" id="KW-0675">Receptor</keyword>
<evidence type="ECO:0000256" key="13">
    <source>
        <dbReference type="ARBA" id="ARBA00023180"/>
    </source>
</evidence>
<dbReference type="PANTHER" id="PTHR47989">
    <property type="entry name" value="OS01G0750732 PROTEIN"/>
    <property type="match status" value="1"/>
</dbReference>
<dbReference type="Gene3D" id="3.30.200.20">
    <property type="entry name" value="Phosphorylase Kinase, domain 1"/>
    <property type="match status" value="1"/>
</dbReference>
<gene>
    <name evidence="20" type="ORF">M6B38_415835</name>
</gene>
<dbReference type="Pfam" id="PF00069">
    <property type="entry name" value="Pkinase"/>
    <property type="match status" value="1"/>
</dbReference>
<dbReference type="EC" id="2.7.11.1" evidence="2"/>
<evidence type="ECO:0000256" key="12">
    <source>
        <dbReference type="ARBA" id="ARBA00023170"/>
    </source>
</evidence>
<evidence type="ECO:0000256" key="15">
    <source>
        <dbReference type="ARBA" id="ARBA00048679"/>
    </source>
</evidence>
<keyword evidence="3" id="KW-0723">Serine/threonine-protein kinase</keyword>
<keyword evidence="5 17" id="KW-0812">Transmembrane</keyword>
<dbReference type="FunFam" id="1.10.510.10:FF:000287">
    <property type="entry name" value="probable LRR receptor-like serine/threonine-protein kinase RKF3"/>
    <property type="match status" value="1"/>
</dbReference>
<dbReference type="GO" id="GO:0016020">
    <property type="term" value="C:membrane"/>
    <property type="evidence" value="ECO:0007669"/>
    <property type="project" value="UniProtKB-SubCell"/>
</dbReference>
<keyword evidence="4" id="KW-0808">Transferase</keyword>
<reference evidence="20" key="1">
    <citation type="journal article" date="2023" name="GigaByte">
        <title>Genome assembly of the bearded iris, Iris pallida Lam.</title>
        <authorList>
            <person name="Bruccoleri R.E."/>
            <person name="Oakeley E.J."/>
            <person name="Faust A.M.E."/>
            <person name="Altorfer M."/>
            <person name="Dessus-Babus S."/>
            <person name="Burckhardt D."/>
            <person name="Oertli M."/>
            <person name="Naumann U."/>
            <person name="Petersen F."/>
            <person name="Wong J."/>
        </authorList>
    </citation>
    <scope>NUCLEOTIDE SEQUENCE</scope>
    <source>
        <strain evidence="20">GSM-AAB239-AS_SAM_17_03QT</strain>
    </source>
</reference>
<dbReference type="SMART" id="SM00220">
    <property type="entry name" value="S_TKc"/>
    <property type="match status" value="1"/>
</dbReference>
<feature type="transmembrane region" description="Helical" evidence="17">
    <location>
        <begin position="234"/>
        <end position="258"/>
    </location>
</feature>
<keyword evidence="7 16" id="KW-0547">Nucleotide-binding</keyword>
<evidence type="ECO:0000256" key="18">
    <source>
        <dbReference type="SAM" id="SignalP"/>
    </source>
</evidence>
<dbReference type="InterPro" id="IPR043891">
    <property type="entry name" value="SPARK"/>
</dbReference>
<keyword evidence="11 17" id="KW-0472">Membrane</keyword>
<evidence type="ECO:0000256" key="6">
    <source>
        <dbReference type="ARBA" id="ARBA00022729"/>
    </source>
</evidence>
<evidence type="ECO:0000256" key="3">
    <source>
        <dbReference type="ARBA" id="ARBA00022527"/>
    </source>
</evidence>
<feature type="binding site" evidence="16">
    <location>
        <position position="333"/>
    </location>
    <ligand>
        <name>ATP</name>
        <dbReference type="ChEBI" id="CHEBI:30616"/>
    </ligand>
</feature>
<evidence type="ECO:0000256" key="4">
    <source>
        <dbReference type="ARBA" id="ARBA00022679"/>
    </source>
</evidence>
<comment type="catalytic activity">
    <reaction evidence="14">
        <text>L-threonyl-[protein] + ATP = O-phospho-L-threonyl-[protein] + ADP + H(+)</text>
        <dbReference type="Rhea" id="RHEA:46608"/>
        <dbReference type="Rhea" id="RHEA-COMP:11060"/>
        <dbReference type="Rhea" id="RHEA-COMP:11605"/>
        <dbReference type="ChEBI" id="CHEBI:15378"/>
        <dbReference type="ChEBI" id="CHEBI:30013"/>
        <dbReference type="ChEBI" id="CHEBI:30616"/>
        <dbReference type="ChEBI" id="CHEBI:61977"/>
        <dbReference type="ChEBI" id="CHEBI:456216"/>
        <dbReference type="EC" id="2.7.11.1"/>
    </reaction>
</comment>
<evidence type="ECO:0000256" key="5">
    <source>
        <dbReference type="ARBA" id="ARBA00022692"/>
    </source>
</evidence>
<evidence type="ECO:0000256" key="2">
    <source>
        <dbReference type="ARBA" id="ARBA00012513"/>
    </source>
</evidence>